<proteinExistence type="predicted"/>
<reference evidence="1" key="1">
    <citation type="submission" date="2013-07" db="EMBL/GenBank/DDBJ databases">
        <title>The genome of an arbuscular mycorrhizal fungus provides insights into the evolution of the oldest plant symbiosis.</title>
        <authorList>
            <consortium name="DOE Joint Genome Institute"/>
            <person name="Tisserant E."/>
            <person name="Malbreil M."/>
            <person name="Kuo A."/>
            <person name="Kohler A."/>
            <person name="Symeonidi A."/>
            <person name="Balestrini R."/>
            <person name="Charron P."/>
            <person name="Duensing N."/>
            <person name="Frei-dit-Frey N."/>
            <person name="Gianinazzi-Pearson V."/>
            <person name="Gilbert B."/>
            <person name="Handa Y."/>
            <person name="Hijri M."/>
            <person name="Kaul R."/>
            <person name="Kawaguchi M."/>
            <person name="Krajinski F."/>
            <person name="Lammers P."/>
            <person name="Lapierre D."/>
            <person name="Masclaux F.G."/>
            <person name="Murat C."/>
            <person name="Morin E."/>
            <person name="Ndikumana S."/>
            <person name="Pagni M."/>
            <person name="Petitpierre D."/>
            <person name="Requena N."/>
            <person name="Rosikiewicz P."/>
            <person name="Riley R."/>
            <person name="Saito K."/>
            <person name="San Clemente H."/>
            <person name="Shapiro H."/>
            <person name="van Tuinen D."/>
            <person name="Becard G."/>
            <person name="Bonfante P."/>
            <person name="Paszkowski U."/>
            <person name="Shachar-Hill Y."/>
            <person name="Young J.P."/>
            <person name="Sanders I.R."/>
            <person name="Henrissat B."/>
            <person name="Rensing S.A."/>
            <person name="Grigoriev I.V."/>
            <person name="Corradi N."/>
            <person name="Roux C."/>
            <person name="Martin F."/>
        </authorList>
    </citation>
    <scope>NUCLEOTIDE SEQUENCE</scope>
    <source>
        <strain evidence="1">DAOM 197198</strain>
    </source>
</reference>
<name>U9TBG7_RHIID</name>
<dbReference type="Pfam" id="PF14112">
    <property type="entry name" value="DUF4284"/>
    <property type="match status" value="1"/>
</dbReference>
<accession>U9TBG7</accession>
<evidence type="ECO:0000313" key="1">
    <source>
        <dbReference type="EMBL" id="ESA04772.1"/>
    </source>
</evidence>
<dbReference type="EMBL" id="KI294040">
    <property type="protein sequence ID" value="ESA04772.1"/>
    <property type="molecule type" value="Genomic_DNA"/>
</dbReference>
<protein>
    <submittedName>
        <fullName evidence="1">Uncharacterized protein</fullName>
    </submittedName>
</protein>
<gene>
    <name evidence="1" type="ORF">GLOINDRAFT_36491</name>
</gene>
<dbReference type="AlphaFoldDB" id="U9TBG7"/>
<dbReference type="HOGENOM" id="CLU_1156912_0_0_1"/>
<organism evidence="1">
    <name type="scientific">Rhizophagus irregularis (strain DAOM 181602 / DAOM 197198 / MUCL 43194)</name>
    <name type="common">Arbuscular mycorrhizal fungus</name>
    <name type="synonym">Glomus intraradices</name>
    <dbReference type="NCBI Taxonomy" id="747089"/>
    <lineage>
        <taxon>Eukaryota</taxon>
        <taxon>Fungi</taxon>
        <taxon>Fungi incertae sedis</taxon>
        <taxon>Mucoromycota</taxon>
        <taxon>Glomeromycotina</taxon>
        <taxon>Glomeromycetes</taxon>
        <taxon>Glomerales</taxon>
        <taxon>Glomeraceae</taxon>
        <taxon>Rhizophagus</taxon>
    </lineage>
</organism>
<dbReference type="InterPro" id="IPR025560">
    <property type="entry name" value="Imm22"/>
</dbReference>
<sequence length="240" mass="27357">MDPYDIERYQKIHVWVGANFSSEAEYLKYFELDYSVDFDDPAYKVCGFCKDVGIRWYDEDFIGIIPRRSSEVSLDDILTESSVDMDDMDRLKAECLRLGVTKANAIFWYSDGGTILSQPIKTAYNGLKYIGLFEALPPPTKPNEAVTNLRDEYQDALTGFMRAMYEWESSGYKKTLAAFSDDSIGEDLEQSVKNDLLLIFNKYVVGEGRNYDRVENAVCGRFPEYDLGSDEIEGCALPLN</sequence>